<evidence type="ECO:0000256" key="5">
    <source>
        <dbReference type="ARBA" id="ARBA00023180"/>
    </source>
</evidence>
<evidence type="ECO:0000256" key="3">
    <source>
        <dbReference type="ARBA" id="ARBA00022750"/>
    </source>
</evidence>
<keyword evidence="4" id="KW-0378">Hydrolase</keyword>
<proteinExistence type="inferred from homology"/>
<keyword evidence="3" id="KW-0064">Aspartyl protease</keyword>
<keyword evidence="9" id="KW-1185">Reference proteome</keyword>
<sequence>MFLLRQTFVIILIHLSLFLNSALARSDPRPTLVTKLVHYLSLESPFYNDFANKSARDISFFDLHNSIARATHLTALNYTLFDDRDTIEAPLKSRPSGGFLASIQVGSKLLDQFVFMDTGSGLFWINCEPCGLNVPLYLFDPLDSKTFTKENCSLGFCAKTGSVIVECKDKVTCSYTVRYAGGDYSEGYLARDSIKFGGSEEILPHVAFGCSHATTLKVNGILGLSNNPISLISQLQSSKFAYCIGNISDTSYPYSLLGIGDNIGDNLGSIGKQTTLIVEDKYYLTLEAIKFGGKALDIDPLIFQRNPSEYTGGMIVDTGSTYTFIPKVAADKIDAEIIALIGPRLPRNYNIKYKGHPMLCFDGYLIRDLDRWFPIVAFKFKGDNADMELPFENMFRQIDDKSFCSVVIPSEVVGSTTLSILGNMMQQYYFIRFDLSEKIFSFEKMECDYLQNPN</sequence>
<keyword evidence="5" id="KW-0325">Glycoprotein</keyword>
<dbReference type="PANTHER" id="PTHR47967">
    <property type="entry name" value="OS07G0603500 PROTEIN-RELATED"/>
    <property type="match status" value="1"/>
</dbReference>
<dbReference type="PROSITE" id="PS51767">
    <property type="entry name" value="PEPTIDASE_A1"/>
    <property type="match status" value="1"/>
</dbReference>
<evidence type="ECO:0000313" key="8">
    <source>
        <dbReference type="EMBL" id="KAL3615414.1"/>
    </source>
</evidence>
<dbReference type="PANTHER" id="PTHR47967:SF14">
    <property type="entry name" value="EUKARYOTIC ASPARTYL PROTEASE FAMILY PROTEIN"/>
    <property type="match status" value="1"/>
</dbReference>
<feature type="domain" description="Peptidase A1" evidence="7">
    <location>
        <begin position="99"/>
        <end position="443"/>
    </location>
</feature>
<accession>A0ABD3BDS8</accession>
<dbReference type="Gene3D" id="2.40.70.10">
    <property type="entry name" value="Acid Proteases"/>
    <property type="match status" value="2"/>
</dbReference>
<evidence type="ECO:0000259" key="7">
    <source>
        <dbReference type="PROSITE" id="PS51767"/>
    </source>
</evidence>
<comment type="caution">
    <text evidence="8">The sequence shown here is derived from an EMBL/GenBank/DDBJ whole genome shotgun (WGS) entry which is preliminary data.</text>
</comment>
<keyword evidence="6" id="KW-0732">Signal</keyword>
<dbReference type="EMBL" id="JAVIJP010000100">
    <property type="protein sequence ID" value="KAL3615414.1"/>
    <property type="molecule type" value="Genomic_DNA"/>
</dbReference>
<dbReference type="InterPro" id="IPR001969">
    <property type="entry name" value="Aspartic_peptidase_AS"/>
</dbReference>
<dbReference type="InterPro" id="IPR032799">
    <property type="entry name" value="TAXi_C"/>
</dbReference>
<comment type="similarity">
    <text evidence="1">Belongs to the peptidase A1 family.</text>
</comment>
<dbReference type="Pfam" id="PF14543">
    <property type="entry name" value="TAXi_N"/>
    <property type="match status" value="1"/>
</dbReference>
<dbReference type="InterPro" id="IPR021109">
    <property type="entry name" value="Peptidase_aspartic_dom_sf"/>
</dbReference>
<dbReference type="AlphaFoldDB" id="A0ABD3BDS8"/>
<gene>
    <name evidence="8" type="ORF">CASFOL_041075</name>
</gene>
<dbReference type="CDD" id="cd05476">
    <property type="entry name" value="pepsin_A_like_plant"/>
    <property type="match status" value="1"/>
</dbReference>
<dbReference type="PROSITE" id="PS00141">
    <property type="entry name" value="ASP_PROTEASE"/>
    <property type="match status" value="1"/>
</dbReference>
<dbReference type="InterPro" id="IPR033121">
    <property type="entry name" value="PEPTIDASE_A1"/>
</dbReference>
<keyword evidence="2" id="KW-0645">Protease</keyword>
<dbReference type="InterPro" id="IPR034161">
    <property type="entry name" value="Pepsin-like_plant"/>
</dbReference>
<evidence type="ECO:0000256" key="1">
    <source>
        <dbReference type="ARBA" id="ARBA00007447"/>
    </source>
</evidence>
<evidence type="ECO:0000256" key="4">
    <source>
        <dbReference type="ARBA" id="ARBA00022801"/>
    </source>
</evidence>
<dbReference type="Proteomes" id="UP001632038">
    <property type="component" value="Unassembled WGS sequence"/>
</dbReference>
<dbReference type="InterPro" id="IPR051708">
    <property type="entry name" value="Plant_Aspart_Prot_A1"/>
</dbReference>
<dbReference type="Pfam" id="PF14541">
    <property type="entry name" value="TAXi_C"/>
    <property type="match status" value="1"/>
</dbReference>
<feature type="signal peptide" evidence="6">
    <location>
        <begin position="1"/>
        <end position="24"/>
    </location>
</feature>
<protein>
    <recommendedName>
        <fullName evidence="7">Peptidase A1 domain-containing protein</fullName>
    </recommendedName>
</protein>
<evidence type="ECO:0000313" key="9">
    <source>
        <dbReference type="Proteomes" id="UP001632038"/>
    </source>
</evidence>
<organism evidence="8 9">
    <name type="scientific">Castilleja foliolosa</name>
    <dbReference type="NCBI Taxonomy" id="1961234"/>
    <lineage>
        <taxon>Eukaryota</taxon>
        <taxon>Viridiplantae</taxon>
        <taxon>Streptophyta</taxon>
        <taxon>Embryophyta</taxon>
        <taxon>Tracheophyta</taxon>
        <taxon>Spermatophyta</taxon>
        <taxon>Magnoliopsida</taxon>
        <taxon>eudicotyledons</taxon>
        <taxon>Gunneridae</taxon>
        <taxon>Pentapetalae</taxon>
        <taxon>asterids</taxon>
        <taxon>lamiids</taxon>
        <taxon>Lamiales</taxon>
        <taxon>Orobanchaceae</taxon>
        <taxon>Pedicularideae</taxon>
        <taxon>Castillejinae</taxon>
        <taxon>Castilleja</taxon>
    </lineage>
</organism>
<dbReference type="InterPro" id="IPR032861">
    <property type="entry name" value="TAXi_N"/>
</dbReference>
<evidence type="ECO:0000256" key="2">
    <source>
        <dbReference type="ARBA" id="ARBA00022670"/>
    </source>
</evidence>
<evidence type="ECO:0000256" key="6">
    <source>
        <dbReference type="SAM" id="SignalP"/>
    </source>
</evidence>
<reference evidence="9" key="1">
    <citation type="journal article" date="2024" name="IScience">
        <title>Strigolactones Initiate the Formation of Haustorium-like Structures in Castilleja.</title>
        <authorList>
            <person name="Buerger M."/>
            <person name="Peterson D."/>
            <person name="Chory J."/>
        </authorList>
    </citation>
    <scope>NUCLEOTIDE SEQUENCE [LARGE SCALE GENOMIC DNA]</scope>
</reference>
<feature type="chain" id="PRO_5044878468" description="Peptidase A1 domain-containing protein" evidence="6">
    <location>
        <begin position="25"/>
        <end position="454"/>
    </location>
</feature>
<dbReference type="SUPFAM" id="SSF50630">
    <property type="entry name" value="Acid proteases"/>
    <property type="match status" value="1"/>
</dbReference>
<dbReference type="GO" id="GO:0004190">
    <property type="term" value="F:aspartic-type endopeptidase activity"/>
    <property type="evidence" value="ECO:0007669"/>
    <property type="project" value="UniProtKB-KW"/>
</dbReference>
<name>A0ABD3BDS8_9LAMI</name>
<dbReference type="GO" id="GO:0006508">
    <property type="term" value="P:proteolysis"/>
    <property type="evidence" value="ECO:0007669"/>
    <property type="project" value="UniProtKB-KW"/>
</dbReference>